<gene>
    <name evidence="2" type="primary">NCL1_30375</name>
    <name evidence="2" type="ORF">TNCV_2190371</name>
</gene>
<dbReference type="Proteomes" id="UP000887159">
    <property type="component" value="Unassembled WGS sequence"/>
</dbReference>
<feature type="compositionally biased region" description="Basic residues" evidence="1">
    <location>
        <begin position="33"/>
        <end position="45"/>
    </location>
</feature>
<protein>
    <submittedName>
        <fullName evidence="2">Uncharacterized protein</fullName>
    </submittedName>
</protein>
<evidence type="ECO:0000313" key="2">
    <source>
        <dbReference type="EMBL" id="GFX87760.1"/>
    </source>
</evidence>
<accession>A0A8X6R565</accession>
<proteinExistence type="predicted"/>
<evidence type="ECO:0000313" key="3">
    <source>
        <dbReference type="Proteomes" id="UP000887159"/>
    </source>
</evidence>
<name>A0A8X6R565_TRICX</name>
<reference evidence="2" key="1">
    <citation type="submission" date="2020-08" db="EMBL/GenBank/DDBJ databases">
        <title>Multicomponent nature underlies the extraordinary mechanical properties of spider dragline silk.</title>
        <authorList>
            <person name="Kono N."/>
            <person name="Nakamura H."/>
            <person name="Mori M."/>
            <person name="Yoshida Y."/>
            <person name="Ohtoshi R."/>
            <person name="Malay A.D."/>
            <person name="Moran D.A.P."/>
            <person name="Tomita M."/>
            <person name="Numata K."/>
            <person name="Arakawa K."/>
        </authorList>
    </citation>
    <scope>NUCLEOTIDE SEQUENCE</scope>
</reference>
<feature type="region of interest" description="Disordered" evidence="1">
    <location>
        <begin position="1"/>
        <end position="146"/>
    </location>
</feature>
<organism evidence="2 3">
    <name type="scientific">Trichonephila clavipes</name>
    <name type="common">Golden silk orbweaver</name>
    <name type="synonym">Nephila clavipes</name>
    <dbReference type="NCBI Taxonomy" id="2585209"/>
    <lineage>
        <taxon>Eukaryota</taxon>
        <taxon>Metazoa</taxon>
        <taxon>Ecdysozoa</taxon>
        <taxon>Arthropoda</taxon>
        <taxon>Chelicerata</taxon>
        <taxon>Arachnida</taxon>
        <taxon>Araneae</taxon>
        <taxon>Araneomorphae</taxon>
        <taxon>Entelegynae</taxon>
        <taxon>Araneoidea</taxon>
        <taxon>Nephilidae</taxon>
        <taxon>Trichonephila</taxon>
    </lineage>
</organism>
<evidence type="ECO:0000256" key="1">
    <source>
        <dbReference type="SAM" id="MobiDB-lite"/>
    </source>
</evidence>
<keyword evidence="3" id="KW-1185">Reference proteome</keyword>
<feature type="compositionally biased region" description="Polar residues" evidence="1">
    <location>
        <begin position="104"/>
        <end position="118"/>
    </location>
</feature>
<sequence>MEIRTGSSDSNSSRHESSSFESVQRRSKESQYGRKKGSVVKREKRGRTEETVMPSTNGYNLRPRNGRKVESRPTMEMKTRQGVPVRARKSRGKHYSPYIEEQTRSGNKNTGRRGSQQQKDPKSKGGANTKRSISLEVLVGDANYKS</sequence>
<dbReference type="AlphaFoldDB" id="A0A8X6R565"/>
<feature type="compositionally biased region" description="Basic and acidic residues" evidence="1">
    <location>
        <begin position="12"/>
        <end position="32"/>
    </location>
</feature>
<dbReference type="EMBL" id="BMAU01021039">
    <property type="protein sequence ID" value="GFX87760.1"/>
    <property type="molecule type" value="Genomic_DNA"/>
</dbReference>
<feature type="compositionally biased region" description="Basic and acidic residues" evidence="1">
    <location>
        <begin position="67"/>
        <end position="79"/>
    </location>
</feature>
<comment type="caution">
    <text evidence="2">The sequence shown here is derived from an EMBL/GenBank/DDBJ whole genome shotgun (WGS) entry which is preliminary data.</text>
</comment>